<accession>A0A5R9KKH7</accession>
<evidence type="ECO:0000313" key="2">
    <source>
        <dbReference type="Proteomes" id="UP000309788"/>
    </source>
</evidence>
<dbReference type="EMBL" id="VCEI01000011">
    <property type="protein sequence ID" value="TLU96619.1"/>
    <property type="molecule type" value="Genomic_DNA"/>
</dbReference>
<keyword evidence="2" id="KW-1185">Reference proteome</keyword>
<evidence type="ECO:0000313" key="1">
    <source>
        <dbReference type="EMBL" id="TLU96619.1"/>
    </source>
</evidence>
<reference evidence="1 2" key="1">
    <citation type="submission" date="2019-05" db="EMBL/GenBank/DDBJ databases">
        <authorList>
            <person name="Qu J.-H."/>
        </authorList>
    </citation>
    <scope>NUCLEOTIDE SEQUENCE [LARGE SCALE GENOMIC DNA]</scope>
    <source>
        <strain evidence="1 2">Z12</strain>
    </source>
</reference>
<comment type="caution">
    <text evidence="1">The sequence shown here is derived from an EMBL/GenBank/DDBJ whole genome shotgun (WGS) entry which is preliminary data.</text>
</comment>
<proteinExistence type="predicted"/>
<dbReference type="OrthoDB" id="964226at2"/>
<dbReference type="AlphaFoldDB" id="A0A5R9KKH7"/>
<dbReference type="Proteomes" id="UP000309788">
    <property type="component" value="Unassembled WGS sequence"/>
</dbReference>
<sequence length="118" mass="12630">MENLADITALLEETIAQLMAGTDTLTAEKGILLADQWIDPLQSSENTRPIAEEIKKLKALLQEQPVNEANITSQMNQIAGKVAVLAPDMGTEGEMPSLLAALASALRMSGEVADNQKQ</sequence>
<protein>
    <submittedName>
        <fullName evidence="1">Uncharacterized protein</fullName>
    </submittedName>
</protein>
<name>A0A5R9KKH7_9BACT</name>
<organism evidence="1 2">
    <name type="scientific">Dyadobacter sediminis</name>
    <dbReference type="NCBI Taxonomy" id="1493691"/>
    <lineage>
        <taxon>Bacteria</taxon>
        <taxon>Pseudomonadati</taxon>
        <taxon>Bacteroidota</taxon>
        <taxon>Cytophagia</taxon>
        <taxon>Cytophagales</taxon>
        <taxon>Spirosomataceae</taxon>
        <taxon>Dyadobacter</taxon>
    </lineage>
</organism>
<dbReference type="RefSeq" id="WP_138280313.1">
    <property type="nucleotide sequence ID" value="NZ_BMGE01000001.1"/>
</dbReference>
<gene>
    <name evidence="1" type="ORF">FEM55_05705</name>
</gene>